<protein>
    <recommendedName>
        <fullName evidence="2">GBF-interacting protein 1 N-terminal domain-containing protein</fullName>
    </recommendedName>
</protein>
<dbReference type="Proteomes" id="UP000516437">
    <property type="component" value="Chromosome 4"/>
</dbReference>
<dbReference type="InterPro" id="IPR009719">
    <property type="entry name" value="GIP1_N"/>
</dbReference>
<dbReference type="InterPro" id="IPR044277">
    <property type="entry name" value="GIP1"/>
</dbReference>
<feature type="domain" description="GBF-interacting protein 1 N-terminal" evidence="2">
    <location>
        <begin position="21"/>
        <end position="81"/>
    </location>
</feature>
<organism evidence="3 4">
    <name type="scientific">Morella rubra</name>
    <name type="common">Chinese bayberry</name>
    <dbReference type="NCBI Taxonomy" id="262757"/>
    <lineage>
        <taxon>Eukaryota</taxon>
        <taxon>Viridiplantae</taxon>
        <taxon>Streptophyta</taxon>
        <taxon>Embryophyta</taxon>
        <taxon>Tracheophyta</taxon>
        <taxon>Spermatophyta</taxon>
        <taxon>Magnoliopsida</taxon>
        <taxon>eudicotyledons</taxon>
        <taxon>Gunneridae</taxon>
        <taxon>Pentapetalae</taxon>
        <taxon>rosids</taxon>
        <taxon>fabids</taxon>
        <taxon>Fagales</taxon>
        <taxon>Myricaceae</taxon>
        <taxon>Morella</taxon>
    </lineage>
</organism>
<proteinExistence type="predicted"/>
<dbReference type="OrthoDB" id="753279at2759"/>
<feature type="compositionally biased region" description="Polar residues" evidence="1">
    <location>
        <begin position="509"/>
        <end position="542"/>
    </location>
</feature>
<evidence type="ECO:0000313" key="3">
    <source>
        <dbReference type="EMBL" id="KAB1215072.1"/>
    </source>
</evidence>
<feature type="compositionally biased region" description="Low complexity" evidence="1">
    <location>
        <begin position="306"/>
        <end position="322"/>
    </location>
</feature>
<comment type="caution">
    <text evidence="3">The sequence shown here is derived from an EMBL/GenBank/DDBJ whole genome shotgun (WGS) entry which is preliminary data.</text>
</comment>
<evidence type="ECO:0000259" key="2">
    <source>
        <dbReference type="Pfam" id="PF06972"/>
    </source>
</evidence>
<gene>
    <name evidence="3" type="ORF">CJ030_MR4G018544</name>
</gene>
<evidence type="ECO:0000313" key="4">
    <source>
        <dbReference type="Proteomes" id="UP000516437"/>
    </source>
</evidence>
<keyword evidence="4" id="KW-1185">Reference proteome</keyword>
<dbReference type="EMBL" id="RXIC02000022">
    <property type="protein sequence ID" value="KAB1215072.1"/>
    <property type="molecule type" value="Genomic_DNA"/>
</dbReference>
<feature type="compositionally biased region" description="Polar residues" evidence="1">
    <location>
        <begin position="159"/>
        <end position="180"/>
    </location>
</feature>
<dbReference type="GO" id="GO:0051082">
    <property type="term" value="F:unfolded protein binding"/>
    <property type="evidence" value="ECO:0007669"/>
    <property type="project" value="TreeGrafter"/>
</dbReference>
<feature type="region of interest" description="Disordered" evidence="1">
    <location>
        <begin position="240"/>
        <end position="265"/>
    </location>
</feature>
<dbReference type="InterPro" id="IPR009060">
    <property type="entry name" value="UBA-like_sf"/>
</dbReference>
<dbReference type="GO" id="GO:0005634">
    <property type="term" value="C:nucleus"/>
    <property type="evidence" value="ECO:0007669"/>
    <property type="project" value="TreeGrafter"/>
</dbReference>
<dbReference type="Pfam" id="PF06972">
    <property type="entry name" value="GIP1_N"/>
    <property type="match status" value="1"/>
</dbReference>
<dbReference type="PANTHER" id="PTHR46775">
    <property type="entry name" value="FLOCCULATION PROTEIN (DUF1296)"/>
    <property type="match status" value="1"/>
</dbReference>
<feature type="region of interest" description="Disordered" evidence="1">
    <location>
        <begin position="509"/>
        <end position="544"/>
    </location>
</feature>
<evidence type="ECO:0000256" key="1">
    <source>
        <dbReference type="SAM" id="MobiDB-lite"/>
    </source>
</evidence>
<feature type="region of interest" description="Disordered" evidence="1">
    <location>
        <begin position="438"/>
        <end position="463"/>
    </location>
</feature>
<dbReference type="PANTHER" id="PTHR46775:SF2">
    <property type="entry name" value="GBF-INTERACTING PROTEIN 1-LIKE"/>
    <property type="match status" value="1"/>
</dbReference>
<feature type="region of interest" description="Disordered" evidence="1">
    <location>
        <begin position="298"/>
        <end position="332"/>
    </location>
</feature>
<dbReference type="AlphaFoldDB" id="A0A6A1VQ70"/>
<reference evidence="3 4" key="1">
    <citation type="journal article" date="2019" name="Plant Biotechnol. J.">
        <title>The red bayberry genome and genetic basis of sex determination.</title>
        <authorList>
            <person name="Jia H.M."/>
            <person name="Jia H.J."/>
            <person name="Cai Q.L."/>
            <person name="Wang Y."/>
            <person name="Zhao H.B."/>
            <person name="Yang W.F."/>
            <person name="Wang G.Y."/>
            <person name="Li Y.H."/>
            <person name="Zhan D.L."/>
            <person name="Shen Y.T."/>
            <person name="Niu Q.F."/>
            <person name="Chang L."/>
            <person name="Qiu J."/>
            <person name="Zhao L."/>
            <person name="Xie H.B."/>
            <person name="Fu W.Y."/>
            <person name="Jin J."/>
            <person name="Li X.W."/>
            <person name="Jiao Y."/>
            <person name="Zhou C.C."/>
            <person name="Tu T."/>
            <person name="Chai C.Y."/>
            <person name="Gao J.L."/>
            <person name="Fan L.J."/>
            <person name="van de Weg E."/>
            <person name="Wang J.Y."/>
            <person name="Gao Z.S."/>
        </authorList>
    </citation>
    <scope>NUCLEOTIDE SEQUENCE [LARGE SCALE GENOMIC DNA]</scope>
    <source>
        <tissue evidence="3">Leaves</tissue>
    </source>
</reference>
<dbReference type="SUPFAM" id="SSF46934">
    <property type="entry name" value="UBA-like"/>
    <property type="match status" value="1"/>
</dbReference>
<feature type="region of interest" description="Disordered" evidence="1">
    <location>
        <begin position="1"/>
        <end position="21"/>
    </location>
</feature>
<sequence length="762" mass="80443">MNGEAAVGGGGGGAGGDFTSIPTELRKTIQNIREITGKQHSDDDIYNMLTECSLDPDETAQKLLYLDTFHEVKSRRDRKKEGNKKSDVAWAGQGNCSNMFSRNFQIWWLDNDRPYAYAIQSLPVLPIVLVGGIWLVEGKVTYVGEGSVSSFLRVEQKSRSNPASTETKASAIISNGPRSMSNGNSRHGPSSHSSLSGGINVPNGSSAADVSKVATPPKYVAVAGFPPTGSAIGVKQVKSTLDPDQLSPSAAPATESGASSPVLEPVLTPAITQQTGAMVGKAKEVGIQRLAAETVENKVSEPLQPSSSVSGDSLANSSSSDSVIQSAQEPDVSKEVITSEVVTTKVEGISHSPAELNVNVRPRVTFPNHFQFPGALKNGLIFGSIECNFGLSMKPVGGIGGDNNSLCSAKSSDGTHETAKELSSNQSVLPNAQVHLPDHEESLSPPELEEEDTPEGNVSSDSDLKNDQLKQEILSHPEGLNPAVQNASNYDLGIMSAMLRSQLGHFEVSESQVQETSHLTNLSGSSPALTSRSPTPPIQSSMPPQPVPVLRQPYPPNFIPYGHYYHHPFYMPPLPQYLSHNGFPQQPSSSNVYLPPAAAAGVKSPLPQLKPGANAGNPNHVGLPFGGSFATSPAGYAPSSAVTSGSSSAIKDLASQLKENHVYPTRQLSEVSAVWIPGQDMSSLPVNSLYNIPSQGQHMPFSAAQPGHGTFNGIYAAGQTLAAPTTLMQQSQAMAGPIEAGTPPSGVFQQPQHAQMNWISNF</sequence>
<accession>A0A6A1VQ70</accession>
<feature type="compositionally biased region" description="Gly residues" evidence="1">
    <location>
        <begin position="1"/>
        <end position="16"/>
    </location>
</feature>
<feature type="region of interest" description="Disordered" evidence="1">
    <location>
        <begin position="154"/>
        <end position="210"/>
    </location>
</feature>
<feature type="compositionally biased region" description="Low complexity" evidence="1">
    <location>
        <begin position="181"/>
        <end position="198"/>
    </location>
</feature>
<name>A0A6A1VQ70_9ROSI</name>